<evidence type="ECO:0000256" key="4">
    <source>
        <dbReference type="ARBA" id="ARBA00023204"/>
    </source>
</evidence>
<proteinExistence type="inferred from homology"/>
<feature type="compositionally biased region" description="Low complexity" evidence="6">
    <location>
        <begin position="124"/>
        <end position="139"/>
    </location>
</feature>
<dbReference type="Proteomes" id="UP000320333">
    <property type="component" value="Unassembled WGS sequence"/>
</dbReference>
<feature type="region of interest" description="Disordered" evidence="6">
    <location>
        <begin position="540"/>
        <end position="566"/>
    </location>
</feature>
<organism evidence="7 8">
    <name type="scientific">Chytriomyces confervae</name>
    <dbReference type="NCBI Taxonomy" id="246404"/>
    <lineage>
        <taxon>Eukaryota</taxon>
        <taxon>Fungi</taxon>
        <taxon>Fungi incertae sedis</taxon>
        <taxon>Chytridiomycota</taxon>
        <taxon>Chytridiomycota incertae sedis</taxon>
        <taxon>Chytridiomycetes</taxon>
        <taxon>Chytridiales</taxon>
        <taxon>Chytriomycetaceae</taxon>
        <taxon>Chytriomyces</taxon>
    </lineage>
</organism>
<dbReference type="PRINTS" id="PR01245">
    <property type="entry name" value="RAD1REC1"/>
</dbReference>
<evidence type="ECO:0000256" key="5">
    <source>
        <dbReference type="ARBA" id="ARBA00023242"/>
    </source>
</evidence>
<accession>A0A507EZC2</accession>
<keyword evidence="5" id="KW-0539">Nucleus</keyword>
<dbReference type="Gene3D" id="3.70.10.10">
    <property type="match status" value="1"/>
</dbReference>
<evidence type="ECO:0000256" key="2">
    <source>
        <dbReference type="ARBA" id="ARBA00010991"/>
    </source>
</evidence>
<evidence type="ECO:0000256" key="3">
    <source>
        <dbReference type="ARBA" id="ARBA00022763"/>
    </source>
</evidence>
<evidence type="ECO:0000313" key="8">
    <source>
        <dbReference type="Proteomes" id="UP000320333"/>
    </source>
</evidence>
<name>A0A507EZC2_9FUNG</name>
<evidence type="ECO:0000256" key="1">
    <source>
        <dbReference type="ARBA" id="ARBA00004123"/>
    </source>
</evidence>
<dbReference type="GO" id="GO:0000077">
    <property type="term" value="P:DNA damage checkpoint signaling"/>
    <property type="evidence" value="ECO:0007669"/>
    <property type="project" value="InterPro"/>
</dbReference>
<protein>
    <submittedName>
        <fullName evidence="7">Uncharacterized protein</fullName>
    </submittedName>
</protein>
<feature type="region of interest" description="Disordered" evidence="6">
    <location>
        <begin position="116"/>
        <end position="147"/>
    </location>
</feature>
<dbReference type="Pfam" id="PF02144">
    <property type="entry name" value="Rad1"/>
    <property type="match status" value="1"/>
</dbReference>
<dbReference type="STRING" id="246404.A0A507EZC2"/>
<comment type="caution">
    <text evidence="7">The sequence shown here is derived from an EMBL/GenBank/DDBJ whole genome shotgun (WGS) entry which is preliminary data.</text>
</comment>
<dbReference type="AlphaFoldDB" id="A0A507EZC2"/>
<dbReference type="PANTHER" id="PTHR10870">
    <property type="entry name" value="CELL CYCLE CHECKPOINT PROTEIN RAD1"/>
    <property type="match status" value="1"/>
</dbReference>
<dbReference type="GO" id="GO:0006281">
    <property type="term" value="P:DNA repair"/>
    <property type="evidence" value="ECO:0007669"/>
    <property type="project" value="UniProtKB-KW"/>
</dbReference>
<dbReference type="GO" id="GO:0030896">
    <property type="term" value="C:checkpoint clamp complex"/>
    <property type="evidence" value="ECO:0007669"/>
    <property type="project" value="TreeGrafter"/>
</dbReference>
<evidence type="ECO:0000313" key="7">
    <source>
        <dbReference type="EMBL" id="TPX69363.1"/>
    </source>
</evidence>
<gene>
    <name evidence="7" type="ORF">CcCBS67573_g06891</name>
</gene>
<dbReference type="OrthoDB" id="337581at2759"/>
<reference evidence="7 8" key="1">
    <citation type="journal article" date="2019" name="Sci. Rep.">
        <title>Comparative genomics of chytrid fungi reveal insights into the obligate biotrophic and pathogenic lifestyle of Synchytrium endobioticum.</title>
        <authorList>
            <person name="van de Vossenberg B.T.L.H."/>
            <person name="Warris S."/>
            <person name="Nguyen H.D.T."/>
            <person name="van Gent-Pelzer M.P.E."/>
            <person name="Joly D.L."/>
            <person name="van de Geest H.C."/>
            <person name="Bonants P.J.M."/>
            <person name="Smith D.S."/>
            <person name="Levesque C.A."/>
            <person name="van der Lee T.A.J."/>
        </authorList>
    </citation>
    <scope>NUCLEOTIDE SEQUENCE [LARGE SCALE GENOMIC DNA]</scope>
    <source>
        <strain evidence="7 8">CBS 675.73</strain>
    </source>
</reference>
<keyword evidence="3" id="KW-0227">DNA damage</keyword>
<dbReference type="PANTHER" id="PTHR10870:SF0">
    <property type="entry name" value="CELL CYCLE CHECKPOINT PROTEIN RAD1"/>
    <property type="match status" value="1"/>
</dbReference>
<sequence>MHVELENVRSLVSLLKAVQPQNSGSSNAATNKLRILVQASEERGGLALSVLLPHRTCQLNALLPMSVFSMFSASNISNNANNPNNMDSDALVLCVDMDSLIESACIFGGSSASPFASINESDSQPQQPHPLNNNNHRNPIGAAMGGYPSRAGYHSQKNANPSMSDLQVVSLSMQHDPAESTLVLTLQNAGIKTVAKLKTMDVDSTQEELSEIETQFAANDVACKVLMKSVWLSHAISELDATTDTFCIQVQDRTPHLQISSKGMAGETMVEYEGGQGGPVSTPNADEHDALESVECPNGMVSQEYKYSVVQPVLKQLLLLSAKVSMRINTEGILSMQFMVPVQPNEPTSVASTADMGYVNFVCLPDIGSGDDADDAMVPSRSGTSTKQLVKWLVTPDLSCSTWMTVFTVFPSLWNESQLLRTTTGGKDLEIWNHKGISLFGGGASDASCRDLSSGQQQSGIKGYKKAINWLSKTDQGILDSSDVSNYDEKNVMSDRASSQLFATNEDNNFKFSINACSNNGNDSDGEMLFSAGPASSSLSTSSATVPEGVSSSHLLSLSRNYPQLP</sequence>
<comment type="similarity">
    <text evidence="2">Belongs to the rad1 family.</text>
</comment>
<dbReference type="EMBL" id="QEAP01000319">
    <property type="protein sequence ID" value="TPX69363.1"/>
    <property type="molecule type" value="Genomic_DNA"/>
</dbReference>
<keyword evidence="8" id="KW-1185">Reference proteome</keyword>
<comment type="subcellular location">
    <subcellularLocation>
        <location evidence="1">Nucleus</location>
    </subcellularLocation>
</comment>
<keyword evidence="4" id="KW-0234">DNA repair</keyword>
<dbReference type="InterPro" id="IPR003021">
    <property type="entry name" value="Rad1_Rec1_Rad17"/>
</dbReference>
<evidence type="ECO:0000256" key="6">
    <source>
        <dbReference type="SAM" id="MobiDB-lite"/>
    </source>
</evidence>
<feature type="compositionally biased region" description="Polar residues" evidence="6">
    <location>
        <begin position="550"/>
        <end position="566"/>
    </location>
</feature>